<keyword evidence="2" id="KW-1185">Reference proteome</keyword>
<protein>
    <submittedName>
        <fullName evidence="1">Uncharacterized conserved protein YukE</fullName>
    </submittedName>
</protein>
<organism evidence="1 2">
    <name type="scientific">Rhodococcus triatomae</name>
    <dbReference type="NCBI Taxonomy" id="300028"/>
    <lineage>
        <taxon>Bacteria</taxon>
        <taxon>Bacillati</taxon>
        <taxon>Actinomycetota</taxon>
        <taxon>Actinomycetes</taxon>
        <taxon>Mycobacteriales</taxon>
        <taxon>Nocardiaceae</taxon>
        <taxon>Rhodococcus</taxon>
    </lineage>
</organism>
<accession>A0A1G8I1D3</accession>
<dbReference type="SUPFAM" id="SSF140453">
    <property type="entry name" value="EsxAB dimer-like"/>
    <property type="match status" value="1"/>
</dbReference>
<reference evidence="1 2" key="1">
    <citation type="submission" date="2016-10" db="EMBL/GenBank/DDBJ databases">
        <authorList>
            <person name="de Groot N.N."/>
        </authorList>
    </citation>
    <scope>NUCLEOTIDE SEQUENCE [LARGE SCALE GENOMIC DNA]</scope>
    <source>
        <strain evidence="1 2">DSM 44892</strain>
    </source>
</reference>
<proteinExistence type="predicted"/>
<dbReference type="Gene3D" id="1.10.287.1060">
    <property type="entry name" value="ESAT-6-like"/>
    <property type="match status" value="1"/>
</dbReference>
<dbReference type="Proteomes" id="UP000183263">
    <property type="component" value="Unassembled WGS sequence"/>
</dbReference>
<evidence type="ECO:0000313" key="1">
    <source>
        <dbReference type="EMBL" id="SDI12622.1"/>
    </source>
</evidence>
<dbReference type="EMBL" id="FNDN01000005">
    <property type="protein sequence ID" value="SDI12622.1"/>
    <property type="molecule type" value="Genomic_DNA"/>
</dbReference>
<name>A0A1G8I1D3_9NOCA</name>
<sequence length="117" mass="12496">MQTGADTGHRFGGRIMTNGMRIDVPSTQGDAQRLTDLSNRTRSDLSGNAGALTGLPHSFAGVARSAYGTTIERWAADDDALCTNLDRLAGTIRRAVVEYEAQEARTEGDVGDLAKRV</sequence>
<dbReference type="InterPro" id="IPR036689">
    <property type="entry name" value="ESAT-6-like_sf"/>
</dbReference>
<evidence type="ECO:0000313" key="2">
    <source>
        <dbReference type="Proteomes" id="UP000183263"/>
    </source>
</evidence>
<gene>
    <name evidence="1" type="ORF">SAMN05444695_105126</name>
</gene>
<dbReference type="AlphaFoldDB" id="A0A1G8I1D3"/>